<dbReference type="InterPro" id="IPR059000">
    <property type="entry name" value="ATPase_P-type_domA"/>
</dbReference>
<dbReference type="InterPro" id="IPR001757">
    <property type="entry name" value="P_typ_ATPase"/>
</dbReference>
<dbReference type="InterPro" id="IPR044492">
    <property type="entry name" value="P_typ_ATPase_HD_dom"/>
</dbReference>
<dbReference type="PRINTS" id="PR00119">
    <property type="entry name" value="CATATPASE"/>
</dbReference>
<evidence type="ECO:0000256" key="2">
    <source>
        <dbReference type="ARBA" id="ARBA00006024"/>
    </source>
</evidence>
<name>A0AAJ4ZFT0_PANPU</name>
<comment type="subcellular location">
    <subcellularLocation>
        <location evidence="18">Cell membrane</location>
    </subcellularLocation>
    <subcellularLocation>
        <location evidence="1">Endomembrane system</location>
        <topology evidence="1">Multi-pass membrane protein</topology>
    </subcellularLocation>
</comment>
<dbReference type="Gene3D" id="3.40.50.1000">
    <property type="entry name" value="HAD superfamily/HAD-like"/>
    <property type="match status" value="1"/>
</dbReference>
<keyword evidence="21" id="KW-0378">Hydrolase</keyword>
<feature type="transmembrane region" description="Helical" evidence="18">
    <location>
        <begin position="218"/>
        <end position="237"/>
    </location>
</feature>
<dbReference type="SFLD" id="SFLDF00027">
    <property type="entry name" value="p-type_atpase"/>
    <property type="match status" value="1"/>
</dbReference>
<keyword evidence="9 18" id="KW-0067">ATP-binding</keyword>
<evidence type="ECO:0000256" key="14">
    <source>
        <dbReference type="ARBA" id="ARBA00023065"/>
    </source>
</evidence>
<keyword evidence="11" id="KW-1278">Translocase</keyword>
<organism evidence="21 23">
    <name type="scientific">Pandoraea pulmonicola</name>
    <dbReference type="NCBI Taxonomy" id="93221"/>
    <lineage>
        <taxon>Bacteria</taxon>
        <taxon>Pseudomonadati</taxon>
        <taxon>Pseudomonadota</taxon>
        <taxon>Betaproteobacteria</taxon>
        <taxon>Burkholderiales</taxon>
        <taxon>Burkholderiaceae</taxon>
        <taxon>Pandoraea</taxon>
    </lineage>
</organism>
<dbReference type="CDD" id="cd02094">
    <property type="entry name" value="P-type_ATPase_Cu-like"/>
    <property type="match status" value="1"/>
</dbReference>
<dbReference type="Proteomes" id="UP000254589">
    <property type="component" value="Unassembled WGS sequence"/>
</dbReference>
<protein>
    <recommendedName>
        <fullName evidence="16">P-type Cu(2+) transporter</fullName>
        <ecNumber evidence="16">7.2.2.9</ecNumber>
    </recommendedName>
</protein>
<evidence type="ECO:0000259" key="19">
    <source>
        <dbReference type="PROSITE" id="PS50846"/>
    </source>
</evidence>
<feature type="transmembrane region" description="Helical" evidence="18">
    <location>
        <begin position="249"/>
        <end position="268"/>
    </location>
</feature>
<keyword evidence="18" id="KW-1003">Cell membrane</keyword>
<feature type="transmembrane region" description="Helical" evidence="18">
    <location>
        <begin position="799"/>
        <end position="819"/>
    </location>
</feature>
<dbReference type="RefSeq" id="WP_052266677.1">
    <property type="nucleotide sequence ID" value="NZ_CP010310.2"/>
</dbReference>
<evidence type="ECO:0000313" key="23">
    <source>
        <dbReference type="Proteomes" id="UP000254589"/>
    </source>
</evidence>
<gene>
    <name evidence="21" type="primary">copA_2</name>
    <name evidence="21" type="ORF">NCTC13159_04193</name>
    <name evidence="20" type="ORF">RO07_00510</name>
</gene>
<dbReference type="FunFam" id="3.30.70.100:FF:000005">
    <property type="entry name" value="Copper-exporting P-type ATPase A"/>
    <property type="match status" value="2"/>
</dbReference>
<evidence type="ECO:0000256" key="1">
    <source>
        <dbReference type="ARBA" id="ARBA00004127"/>
    </source>
</evidence>
<dbReference type="InterPro" id="IPR027256">
    <property type="entry name" value="P-typ_ATPase_IB"/>
</dbReference>
<evidence type="ECO:0000256" key="13">
    <source>
        <dbReference type="ARBA" id="ARBA00023008"/>
    </source>
</evidence>
<dbReference type="Pfam" id="PF00702">
    <property type="entry name" value="Hydrolase"/>
    <property type="match status" value="1"/>
</dbReference>
<dbReference type="Pfam" id="PF00403">
    <property type="entry name" value="HMA"/>
    <property type="match status" value="2"/>
</dbReference>
<evidence type="ECO:0000256" key="3">
    <source>
        <dbReference type="ARBA" id="ARBA00022448"/>
    </source>
</evidence>
<keyword evidence="10" id="KW-0460">Magnesium</keyword>
<dbReference type="GO" id="GO:0005507">
    <property type="term" value="F:copper ion binding"/>
    <property type="evidence" value="ECO:0007669"/>
    <property type="project" value="InterPro"/>
</dbReference>
<evidence type="ECO:0000256" key="8">
    <source>
        <dbReference type="ARBA" id="ARBA00022796"/>
    </source>
</evidence>
<feature type="transmembrane region" description="Helical" evidence="18">
    <location>
        <begin position="440"/>
        <end position="461"/>
    </location>
</feature>
<dbReference type="SFLD" id="SFLDG00002">
    <property type="entry name" value="C1.7:_P-type_atpase_like"/>
    <property type="match status" value="1"/>
</dbReference>
<dbReference type="Gene3D" id="3.30.70.100">
    <property type="match status" value="2"/>
</dbReference>
<dbReference type="PROSITE" id="PS00154">
    <property type="entry name" value="ATPASE_E1_E2"/>
    <property type="match status" value="1"/>
</dbReference>
<keyword evidence="6" id="KW-0677">Repeat</keyword>
<dbReference type="PROSITE" id="PS50846">
    <property type="entry name" value="HMA_2"/>
    <property type="match status" value="2"/>
</dbReference>
<evidence type="ECO:0000256" key="6">
    <source>
        <dbReference type="ARBA" id="ARBA00022737"/>
    </source>
</evidence>
<keyword evidence="8" id="KW-0187">Copper transport</keyword>
<evidence type="ECO:0000313" key="20">
    <source>
        <dbReference type="EMBL" id="APD13584.1"/>
    </source>
</evidence>
<dbReference type="AlphaFoldDB" id="A0AAJ4ZFT0"/>
<dbReference type="GO" id="GO:0016887">
    <property type="term" value="F:ATP hydrolysis activity"/>
    <property type="evidence" value="ECO:0007669"/>
    <property type="project" value="InterPro"/>
</dbReference>
<dbReference type="SUPFAM" id="SSF81665">
    <property type="entry name" value="Calcium ATPase, transmembrane domain M"/>
    <property type="match status" value="1"/>
</dbReference>
<dbReference type="InterPro" id="IPR018303">
    <property type="entry name" value="ATPase_P-typ_P_site"/>
</dbReference>
<reference evidence="20" key="2">
    <citation type="submission" date="2016-11" db="EMBL/GenBank/DDBJ databases">
        <title>Complete Genome Sequencing of Pandoraea pulmonicola DSM 16583.</title>
        <authorList>
            <person name="Chan K.-G."/>
        </authorList>
    </citation>
    <scope>NUCLEOTIDE SEQUENCE</scope>
    <source>
        <strain evidence="20">DSM 16583</strain>
    </source>
</reference>
<evidence type="ECO:0000256" key="16">
    <source>
        <dbReference type="ARBA" id="ARBA00038904"/>
    </source>
</evidence>
<dbReference type="EMBL" id="UGSJ01000001">
    <property type="protein sequence ID" value="SUA92657.1"/>
    <property type="molecule type" value="Genomic_DNA"/>
</dbReference>
<dbReference type="GO" id="GO:0005886">
    <property type="term" value="C:plasma membrane"/>
    <property type="evidence" value="ECO:0007669"/>
    <property type="project" value="UniProtKB-SubCell"/>
</dbReference>
<dbReference type="Proteomes" id="UP000035086">
    <property type="component" value="Chromosome"/>
</dbReference>
<dbReference type="KEGG" id="ppul:RO07_00510"/>
<dbReference type="EMBL" id="CP010310">
    <property type="protein sequence ID" value="APD13584.1"/>
    <property type="molecule type" value="Genomic_DNA"/>
</dbReference>
<keyword evidence="7 18" id="KW-0547">Nucleotide-binding</keyword>
<evidence type="ECO:0000313" key="22">
    <source>
        <dbReference type="Proteomes" id="UP000035086"/>
    </source>
</evidence>
<keyword evidence="12 18" id="KW-1133">Transmembrane helix</keyword>
<keyword evidence="13" id="KW-0186">Copper</keyword>
<keyword evidence="3" id="KW-0813">Transport</keyword>
<dbReference type="GO" id="GO:0012505">
    <property type="term" value="C:endomembrane system"/>
    <property type="evidence" value="ECO:0007669"/>
    <property type="project" value="UniProtKB-SubCell"/>
</dbReference>
<dbReference type="SUPFAM" id="SSF81660">
    <property type="entry name" value="Metal cation-transporting ATPase, ATP-binding domain N"/>
    <property type="match status" value="1"/>
</dbReference>
<dbReference type="SUPFAM" id="SSF55008">
    <property type="entry name" value="HMA, heavy metal-associated domain"/>
    <property type="match status" value="2"/>
</dbReference>
<dbReference type="CDD" id="cd00371">
    <property type="entry name" value="HMA"/>
    <property type="match status" value="2"/>
</dbReference>
<evidence type="ECO:0000313" key="21">
    <source>
        <dbReference type="EMBL" id="SUA92657.1"/>
    </source>
</evidence>
<evidence type="ECO:0000256" key="5">
    <source>
        <dbReference type="ARBA" id="ARBA00022723"/>
    </source>
</evidence>
<keyword evidence="22" id="KW-1185">Reference proteome</keyword>
<evidence type="ECO:0000256" key="12">
    <source>
        <dbReference type="ARBA" id="ARBA00022989"/>
    </source>
</evidence>
<dbReference type="Gene3D" id="2.70.150.10">
    <property type="entry name" value="Calcium-transporting ATPase, cytoplasmic transduction domain A"/>
    <property type="match status" value="1"/>
</dbReference>
<dbReference type="InterPro" id="IPR006122">
    <property type="entry name" value="HMA_Cu_ion-bd"/>
</dbReference>
<feature type="domain" description="HMA" evidence="19">
    <location>
        <begin position="3"/>
        <end position="72"/>
    </location>
</feature>
<comment type="similarity">
    <text evidence="2 18">Belongs to the cation transport ATPase (P-type) (TC 3.A.3) family. Type IB subfamily.</text>
</comment>
<keyword evidence="5 18" id="KW-0479">Metal-binding</keyword>
<dbReference type="InterPro" id="IPR036163">
    <property type="entry name" value="HMA_dom_sf"/>
</dbReference>
<dbReference type="InterPro" id="IPR023299">
    <property type="entry name" value="ATPase_P-typ_cyto_dom_N"/>
</dbReference>
<dbReference type="PANTHER" id="PTHR43520:SF8">
    <property type="entry name" value="P-TYPE CU(+) TRANSPORTER"/>
    <property type="match status" value="1"/>
</dbReference>
<feature type="transmembrane region" description="Helical" evidence="18">
    <location>
        <begin position="776"/>
        <end position="793"/>
    </location>
</feature>
<reference evidence="22" key="1">
    <citation type="submission" date="2014-12" db="EMBL/GenBank/DDBJ databases">
        <title>Complete Genome Sequencing of Pandoraea pulmonicola DSM 16583.</title>
        <authorList>
            <person name="Chan K.-G."/>
        </authorList>
    </citation>
    <scope>NUCLEOTIDE SEQUENCE [LARGE SCALE GENOMIC DNA]</scope>
    <source>
        <strain evidence="22">DSM 16583</strain>
    </source>
</reference>
<evidence type="ECO:0000256" key="9">
    <source>
        <dbReference type="ARBA" id="ARBA00022840"/>
    </source>
</evidence>
<dbReference type="Pfam" id="PF00122">
    <property type="entry name" value="E1-E2_ATPase"/>
    <property type="match status" value="1"/>
</dbReference>
<sequence>MTQNWSVGIEGMTCASCVTRVEKALRRAPGVASANVNLATETAAVEAAPDVAPATLLGAVEAAVNDAGYQVAEQTFELAIGGMTCASCAGRVEKALRNVPGVLEANVNLATERAAVRGVRGVVDVAALGAAVEKAGYEASPVADPAQATPAGEGPTWWPVAVAALLSLPLLLPMLLEPFGVHLMPPPWVQWLLATPVQFWLGARFYRAGYKAVRAGSGNMDLLVALGTSAAYGLSLYEWWRAPAGSMPHLYFEAAAVVITLVLLGKWLEARAKRRTVEAIRALAALRPEAARVLRDPKDAASETTVPLSQVKVGDWVVVRAGERVPVDGVIRDGASQLDESLLTGEPLPIDKDEGDTVVGGSINGAGTLRVETTAVGADTALARIIRMVEDAQAGKAPIQRAVDRVAAVFVPVVVLIAIVTVIAGWALGLGLEASLLNAVAVLVIACPCALGLATPAAIMVGTGAAARQGILIKDAEALELAHRVNVVAFDKTGTLTEGKPRLVAHLPAEGTSADTLLRWAAAVQSGSSHPLATAVTAAAEAAGLAATIPTASDIVALPGRGMRAHIEIVEAVSGEVGGGAEDAKRGTHALQLGNARLLEELGVSQGALASEATRLAGEGRTVSWLVETAAQGGEGGARLLGLLAFGDTLKATARPAIERLHALGVRCVMVTGDNAGSARAVADALGLDEIHADVLPEHKAEVIAQLKRDGAVVAMVGDGINDAPALAAADVGIAMGSGTDVAMQTAGITLMRGDPLRVADAIDVSRRTWSKIRQNLFWAFAYNVVGIPLAAFGLLSPVIAGAAMALSSVSVVSNALLLRRWRPSQDGAVAASALTGVAADTGSASTSRLPGHKVNGA</sequence>
<dbReference type="InterPro" id="IPR008250">
    <property type="entry name" value="ATPase_P-typ_transduc_dom_A_sf"/>
</dbReference>
<proteinExistence type="inferred from homology"/>
<keyword evidence="4 18" id="KW-0812">Transmembrane</keyword>
<dbReference type="InterPro" id="IPR017969">
    <property type="entry name" value="Heavy-metal-associated_CS"/>
</dbReference>
<reference evidence="21 23" key="3">
    <citation type="submission" date="2018-06" db="EMBL/GenBank/DDBJ databases">
        <authorList>
            <consortium name="Pathogen Informatics"/>
            <person name="Doyle S."/>
        </authorList>
    </citation>
    <scope>NUCLEOTIDE SEQUENCE [LARGE SCALE GENOMIC DNA]</scope>
    <source>
        <strain evidence="21 23">NCTC13159</strain>
    </source>
</reference>
<evidence type="ECO:0000256" key="7">
    <source>
        <dbReference type="ARBA" id="ARBA00022741"/>
    </source>
</evidence>
<dbReference type="NCBIfam" id="TIGR01525">
    <property type="entry name" value="ATPase-IB_hvy"/>
    <property type="match status" value="1"/>
</dbReference>
<dbReference type="GO" id="GO:0043682">
    <property type="term" value="F:P-type divalent copper transporter activity"/>
    <property type="evidence" value="ECO:0007669"/>
    <property type="project" value="UniProtKB-EC"/>
</dbReference>
<dbReference type="SUPFAM" id="SSF81653">
    <property type="entry name" value="Calcium ATPase, transduction domain A"/>
    <property type="match status" value="1"/>
</dbReference>
<dbReference type="NCBIfam" id="TIGR00003">
    <property type="entry name" value="copper ion binding protein"/>
    <property type="match status" value="1"/>
</dbReference>
<accession>A0AAJ4ZFT0</accession>
<evidence type="ECO:0000256" key="4">
    <source>
        <dbReference type="ARBA" id="ARBA00022692"/>
    </source>
</evidence>
<dbReference type="GO" id="GO:0005524">
    <property type="term" value="F:ATP binding"/>
    <property type="evidence" value="ECO:0007669"/>
    <property type="project" value="UniProtKB-UniRule"/>
</dbReference>
<evidence type="ECO:0000256" key="11">
    <source>
        <dbReference type="ARBA" id="ARBA00022967"/>
    </source>
</evidence>
<dbReference type="NCBIfam" id="TIGR01494">
    <property type="entry name" value="ATPase_P-type"/>
    <property type="match status" value="2"/>
</dbReference>
<evidence type="ECO:0000256" key="10">
    <source>
        <dbReference type="ARBA" id="ARBA00022842"/>
    </source>
</evidence>
<dbReference type="PANTHER" id="PTHR43520">
    <property type="entry name" value="ATP7, ISOFORM B"/>
    <property type="match status" value="1"/>
</dbReference>
<dbReference type="FunFam" id="2.70.150.10:FF:000002">
    <property type="entry name" value="Copper-transporting ATPase 1, putative"/>
    <property type="match status" value="1"/>
</dbReference>
<evidence type="ECO:0000256" key="17">
    <source>
        <dbReference type="ARBA" id="ARBA00047424"/>
    </source>
</evidence>
<dbReference type="InterPro" id="IPR023214">
    <property type="entry name" value="HAD_sf"/>
</dbReference>
<dbReference type="GO" id="GO:0055070">
    <property type="term" value="P:copper ion homeostasis"/>
    <property type="evidence" value="ECO:0007669"/>
    <property type="project" value="TreeGrafter"/>
</dbReference>
<comment type="catalytic activity">
    <reaction evidence="17">
        <text>Cu(2+)(in) + ATP + H2O = Cu(2+)(out) + ADP + phosphate + H(+)</text>
        <dbReference type="Rhea" id="RHEA:10376"/>
        <dbReference type="ChEBI" id="CHEBI:15377"/>
        <dbReference type="ChEBI" id="CHEBI:15378"/>
        <dbReference type="ChEBI" id="CHEBI:29036"/>
        <dbReference type="ChEBI" id="CHEBI:30616"/>
        <dbReference type="ChEBI" id="CHEBI:43474"/>
        <dbReference type="ChEBI" id="CHEBI:456216"/>
        <dbReference type="EC" id="7.2.2.9"/>
    </reaction>
</comment>
<dbReference type="EC" id="7.2.2.9" evidence="16"/>
<dbReference type="InterPro" id="IPR006121">
    <property type="entry name" value="HMA_dom"/>
</dbReference>
<keyword evidence="15 18" id="KW-0472">Membrane</keyword>
<dbReference type="InterPro" id="IPR036412">
    <property type="entry name" value="HAD-like_sf"/>
</dbReference>
<feature type="transmembrane region" description="Helical" evidence="18">
    <location>
        <begin position="406"/>
        <end position="428"/>
    </location>
</feature>
<feature type="domain" description="HMA" evidence="19">
    <location>
        <begin position="74"/>
        <end position="140"/>
    </location>
</feature>
<keyword evidence="14" id="KW-0406">Ion transport</keyword>
<dbReference type="SUPFAM" id="SSF56784">
    <property type="entry name" value="HAD-like"/>
    <property type="match status" value="1"/>
</dbReference>
<dbReference type="PROSITE" id="PS01047">
    <property type="entry name" value="HMA_1"/>
    <property type="match status" value="2"/>
</dbReference>
<evidence type="ECO:0000256" key="15">
    <source>
        <dbReference type="ARBA" id="ARBA00023136"/>
    </source>
</evidence>
<evidence type="ECO:0000256" key="18">
    <source>
        <dbReference type="RuleBase" id="RU362081"/>
    </source>
</evidence>
<dbReference type="Gene3D" id="3.40.1110.10">
    <property type="entry name" value="Calcium-transporting ATPase, cytoplasmic domain N"/>
    <property type="match status" value="1"/>
</dbReference>
<dbReference type="SFLD" id="SFLDS00003">
    <property type="entry name" value="Haloacid_Dehalogenase"/>
    <property type="match status" value="1"/>
</dbReference>
<dbReference type="PRINTS" id="PR00941">
    <property type="entry name" value="CDATPASE"/>
</dbReference>
<dbReference type="InterPro" id="IPR023298">
    <property type="entry name" value="ATPase_P-typ_TM_dom_sf"/>
</dbReference>